<evidence type="ECO:0000256" key="1">
    <source>
        <dbReference type="SAM" id="MobiDB-lite"/>
    </source>
</evidence>
<proteinExistence type="predicted"/>
<feature type="compositionally biased region" description="Gly residues" evidence="1">
    <location>
        <begin position="179"/>
        <end position="198"/>
    </location>
</feature>
<sequence length="327" mass="35083">MANTPDSVLYARITLIDANVLPRDGNPGGPRERPRYDSPERRREAFWKDVSDLSGTEVEPYEGEVRIQVELGRLLATRFVDRVHVDSPLKGRIDYRSLEFRVTVIDYGSAICKIEFPGLDTVKKIVDDNYDLFMFLTQSDVNTGFEQTFALPAGSVKTEVQGTDALKSAFRDEALPDAGDGGAGAGVPPAGAGGGGGANDPLTPGEKRLQRIIKGTLVIVLLVLIGTAWLLAYAWTQEREAQQQERTHIAAERKALLDLAASEVKIVSDRDVELAKAVAQGGASEVIALVHGYGTLAHDAATGGCCCTGCCPATSTKKKPSALPQCK</sequence>
<gene>
    <name evidence="3" type="ORF">BN2476_1450006</name>
</gene>
<keyword evidence="2" id="KW-1133">Transmembrane helix</keyword>
<comment type="caution">
    <text evidence="3">The sequence shown here is derived from an EMBL/GenBank/DDBJ whole genome shotgun (WGS) entry which is preliminary data.</text>
</comment>
<accession>A0A1N7SWG3</accession>
<evidence type="ECO:0000313" key="3">
    <source>
        <dbReference type="EMBL" id="SIT51825.1"/>
    </source>
</evidence>
<feature type="region of interest" description="Disordered" evidence="1">
    <location>
        <begin position="21"/>
        <end position="40"/>
    </location>
</feature>
<dbReference type="EMBL" id="CYGY02000145">
    <property type="protein sequence ID" value="SIT51825.1"/>
    <property type="molecule type" value="Genomic_DNA"/>
</dbReference>
<dbReference type="Proteomes" id="UP000195569">
    <property type="component" value="Unassembled WGS sequence"/>
</dbReference>
<evidence type="ECO:0000313" key="4">
    <source>
        <dbReference type="Proteomes" id="UP000195569"/>
    </source>
</evidence>
<keyword evidence="2" id="KW-0472">Membrane</keyword>
<feature type="compositionally biased region" description="Basic and acidic residues" evidence="1">
    <location>
        <begin position="30"/>
        <end position="40"/>
    </location>
</feature>
<protein>
    <submittedName>
        <fullName evidence="3">Uncharacterized protein</fullName>
    </submittedName>
</protein>
<feature type="region of interest" description="Disordered" evidence="1">
    <location>
        <begin position="178"/>
        <end position="200"/>
    </location>
</feature>
<name>A0A1N7SWG3_9BURK</name>
<organism evidence="3 4">
    <name type="scientific">Paraburkholderia piptadeniae</name>
    <dbReference type="NCBI Taxonomy" id="1701573"/>
    <lineage>
        <taxon>Bacteria</taxon>
        <taxon>Pseudomonadati</taxon>
        <taxon>Pseudomonadota</taxon>
        <taxon>Betaproteobacteria</taxon>
        <taxon>Burkholderiales</taxon>
        <taxon>Burkholderiaceae</taxon>
        <taxon>Paraburkholderia</taxon>
    </lineage>
</organism>
<keyword evidence="2" id="KW-0812">Transmembrane</keyword>
<keyword evidence="4" id="KW-1185">Reference proteome</keyword>
<evidence type="ECO:0000256" key="2">
    <source>
        <dbReference type="SAM" id="Phobius"/>
    </source>
</evidence>
<dbReference type="RefSeq" id="WP_087740203.1">
    <property type="nucleotide sequence ID" value="NZ_CYGY02000145.1"/>
</dbReference>
<reference evidence="3" key="1">
    <citation type="submission" date="2016-12" db="EMBL/GenBank/DDBJ databases">
        <authorList>
            <person name="Moulin L."/>
        </authorList>
    </citation>
    <scope>NUCLEOTIDE SEQUENCE [LARGE SCALE GENOMIC DNA]</scope>
    <source>
        <strain evidence="3">STM 7183</strain>
    </source>
</reference>
<feature type="transmembrane region" description="Helical" evidence="2">
    <location>
        <begin position="217"/>
        <end position="236"/>
    </location>
</feature>
<dbReference type="AlphaFoldDB" id="A0A1N7SWG3"/>